<sequence>MGGGGAQIRCMVRAFKGEDIPISLTLLNSAGAAIAVESVDDVIIAIVHRQSSKVISRFALVSAEGYELIETVDGPEGEIRVIVPRTATASAPDGEYSLQIKIKSDAEGYPDDASHRMGEYPGVFHLSPTKLTTA</sequence>
<reference evidence="1" key="1">
    <citation type="submission" date="2020-04" db="EMBL/GenBank/DDBJ databases">
        <authorList>
            <person name="Chiriac C."/>
            <person name="Salcher M."/>
            <person name="Ghai R."/>
            <person name="Kavagutti S V."/>
        </authorList>
    </citation>
    <scope>NUCLEOTIDE SEQUENCE</scope>
</reference>
<evidence type="ECO:0000313" key="1">
    <source>
        <dbReference type="EMBL" id="CAB4138899.1"/>
    </source>
</evidence>
<gene>
    <name evidence="1" type="ORF">UFOVP350_25</name>
</gene>
<organism evidence="1">
    <name type="scientific">uncultured Caudovirales phage</name>
    <dbReference type="NCBI Taxonomy" id="2100421"/>
    <lineage>
        <taxon>Viruses</taxon>
        <taxon>Duplodnaviria</taxon>
        <taxon>Heunggongvirae</taxon>
        <taxon>Uroviricota</taxon>
        <taxon>Caudoviricetes</taxon>
        <taxon>Peduoviridae</taxon>
        <taxon>Maltschvirus</taxon>
        <taxon>Maltschvirus maltsch</taxon>
    </lineage>
</organism>
<proteinExistence type="predicted"/>
<accession>A0A6J5M4X7</accession>
<dbReference type="EMBL" id="LR796362">
    <property type="protein sequence ID" value="CAB4138899.1"/>
    <property type="molecule type" value="Genomic_DNA"/>
</dbReference>
<protein>
    <submittedName>
        <fullName evidence="1">Uncharacterized protein</fullName>
    </submittedName>
</protein>
<name>A0A6J5M4X7_9CAUD</name>